<evidence type="ECO:0000256" key="4">
    <source>
        <dbReference type="SAM" id="MobiDB-lite"/>
    </source>
</evidence>
<dbReference type="Proteomes" id="UP001190700">
    <property type="component" value="Unassembled WGS sequence"/>
</dbReference>
<dbReference type="InterPro" id="IPR019354">
    <property type="entry name" value="SMG8-like"/>
</dbReference>
<evidence type="ECO:0000256" key="3">
    <source>
        <dbReference type="ARBA" id="ARBA00029509"/>
    </source>
</evidence>
<keyword evidence="6" id="KW-1185">Reference proteome</keyword>
<comment type="caution">
    <text evidence="5">The sequence shown here is derived from an EMBL/GenBank/DDBJ whole genome shotgun (WGS) entry which is preliminary data.</text>
</comment>
<reference evidence="5 6" key="1">
    <citation type="journal article" date="2015" name="Genome Biol. Evol.">
        <title>Comparative Genomics of a Bacterivorous Green Alga Reveals Evolutionary Causalities and Consequences of Phago-Mixotrophic Mode of Nutrition.</title>
        <authorList>
            <person name="Burns J.A."/>
            <person name="Paasch A."/>
            <person name="Narechania A."/>
            <person name="Kim E."/>
        </authorList>
    </citation>
    <scope>NUCLEOTIDE SEQUENCE [LARGE SCALE GENOMIC DNA]</scope>
    <source>
        <strain evidence="5 6">PLY_AMNH</strain>
    </source>
</reference>
<dbReference type="PANTHER" id="PTHR13091:SF0">
    <property type="entry name" value="NONSENSE-MEDIATED MRNA DECAY FACTOR SMG8"/>
    <property type="match status" value="1"/>
</dbReference>
<sequence>MPKGSSSGKAGGETGCCVIGVVGRSFVETSNLLNRLVGAPVFGIHTSRSKLASSSFEGPGWPGDLLDAYHDSSRNVIYVQLASSLDASSIATAAERYTSGATDFQPRTWLEHRDKAYQLALFLLLLVSHTLVFLQEGPVLDTNLFRTLRTLQAAKLALMTGPPGPLAGVTTPSTNGEREKGGRSGGRDRNSKQHHHQGGSRPTLHPGRCLPAASFVFLEDVLPAGGKGGDGNDLGSTSTDRGWEMVKALQQTLEAQVRFLLKKSQAISGWMDSSGSGGAGPLLVLDSSHPVMVLPRAACCAPSLTSTEMSKLFGEVHADIRIPLDAEVEAEASAAAGVDIDPVQPLTEYLRKHAE</sequence>
<dbReference type="GO" id="GO:0000184">
    <property type="term" value="P:nuclear-transcribed mRNA catabolic process, nonsense-mediated decay"/>
    <property type="evidence" value="ECO:0007669"/>
    <property type="project" value="UniProtKB-KW"/>
</dbReference>
<organism evidence="5 6">
    <name type="scientific">Cymbomonas tetramitiformis</name>
    <dbReference type="NCBI Taxonomy" id="36881"/>
    <lineage>
        <taxon>Eukaryota</taxon>
        <taxon>Viridiplantae</taxon>
        <taxon>Chlorophyta</taxon>
        <taxon>Pyramimonadophyceae</taxon>
        <taxon>Pyramimonadales</taxon>
        <taxon>Pyramimonadaceae</taxon>
        <taxon>Cymbomonas</taxon>
    </lineage>
</organism>
<protein>
    <recommendedName>
        <fullName evidence="3">Nonsense-mediated mRNA decay factor SMG8</fullName>
    </recommendedName>
</protein>
<feature type="non-terminal residue" evidence="5">
    <location>
        <position position="355"/>
    </location>
</feature>
<dbReference type="EMBL" id="LGRX02002205">
    <property type="protein sequence ID" value="KAK3284676.1"/>
    <property type="molecule type" value="Genomic_DNA"/>
</dbReference>
<keyword evidence="2" id="KW-0866">Nonsense-mediated mRNA decay</keyword>
<evidence type="ECO:0000256" key="2">
    <source>
        <dbReference type="ARBA" id="ARBA00023161"/>
    </source>
</evidence>
<evidence type="ECO:0000256" key="1">
    <source>
        <dbReference type="ARBA" id="ARBA00006443"/>
    </source>
</evidence>
<comment type="similarity">
    <text evidence="1">Belongs to the SMG8 family.</text>
</comment>
<feature type="region of interest" description="Disordered" evidence="4">
    <location>
        <begin position="161"/>
        <end position="207"/>
    </location>
</feature>
<dbReference type="AlphaFoldDB" id="A0AAE0GWG8"/>
<name>A0AAE0GWG8_9CHLO</name>
<dbReference type="PANTHER" id="PTHR13091">
    <property type="entry name" value="AMPLIFIED IN BREAST CANCER 2-RELATED"/>
    <property type="match status" value="1"/>
</dbReference>
<dbReference type="Pfam" id="PF10220">
    <property type="entry name" value="Smg8_Smg9"/>
    <property type="match status" value="1"/>
</dbReference>
<feature type="compositionally biased region" description="Basic and acidic residues" evidence="4">
    <location>
        <begin position="176"/>
        <end position="191"/>
    </location>
</feature>
<gene>
    <name evidence="5" type="ORF">CYMTET_7683</name>
</gene>
<accession>A0AAE0GWG8</accession>
<proteinExistence type="inferred from homology"/>
<evidence type="ECO:0000313" key="6">
    <source>
        <dbReference type="Proteomes" id="UP001190700"/>
    </source>
</evidence>
<evidence type="ECO:0000313" key="5">
    <source>
        <dbReference type="EMBL" id="KAK3284676.1"/>
    </source>
</evidence>